<sequence length="72" mass="7856">MTPKSQKSQIPSPTGGCSLSERSTNHWAGIKNAQESLEETDTGTRFMGALFGRGLGQIAYFLIVRWHGFGVL</sequence>
<dbReference type="EMBL" id="BPLR01015683">
    <property type="protein sequence ID" value="GIY77795.1"/>
    <property type="molecule type" value="Genomic_DNA"/>
</dbReference>
<dbReference type="AlphaFoldDB" id="A0AAV4W6V8"/>
<proteinExistence type="predicted"/>
<reference evidence="2 3" key="1">
    <citation type="submission" date="2021-06" db="EMBL/GenBank/DDBJ databases">
        <title>Caerostris extrusa draft genome.</title>
        <authorList>
            <person name="Kono N."/>
            <person name="Arakawa K."/>
        </authorList>
    </citation>
    <scope>NUCLEOTIDE SEQUENCE [LARGE SCALE GENOMIC DNA]</scope>
</reference>
<gene>
    <name evidence="2" type="ORF">CEXT_256501</name>
</gene>
<evidence type="ECO:0000313" key="2">
    <source>
        <dbReference type="EMBL" id="GIY77795.1"/>
    </source>
</evidence>
<evidence type="ECO:0000313" key="3">
    <source>
        <dbReference type="Proteomes" id="UP001054945"/>
    </source>
</evidence>
<evidence type="ECO:0000256" key="1">
    <source>
        <dbReference type="SAM" id="MobiDB-lite"/>
    </source>
</evidence>
<comment type="caution">
    <text evidence="2">The sequence shown here is derived from an EMBL/GenBank/DDBJ whole genome shotgun (WGS) entry which is preliminary data.</text>
</comment>
<dbReference type="Proteomes" id="UP001054945">
    <property type="component" value="Unassembled WGS sequence"/>
</dbReference>
<feature type="region of interest" description="Disordered" evidence="1">
    <location>
        <begin position="1"/>
        <end position="22"/>
    </location>
</feature>
<protein>
    <submittedName>
        <fullName evidence="2">Uncharacterized protein</fullName>
    </submittedName>
</protein>
<keyword evidence="3" id="KW-1185">Reference proteome</keyword>
<accession>A0AAV4W6V8</accession>
<organism evidence="2 3">
    <name type="scientific">Caerostris extrusa</name>
    <name type="common">Bark spider</name>
    <name type="synonym">Caerostris bankana</name>
    <dbReference type="NCBI Taxonomy" id="172846"/>
    <lineage>
        <taxon>Eukaryota</taxon>
        <taxon>Metazoa</taxon>
        <taxon>Ecdysozoa</taxon>
        <taxon>Arthropoda</taxon>
        <taxon>Chelicerata</taxon>
        <taxon>Arachnida</taxon>
        <taxon>Araneae</taxon>
        <taxon>Araneomorphae</taxon>
        <taxon>Entelegynae</taxon>
        <taxon>Araneoidea</taxon>
        <taxon>Araneidae</taxon>
        <taxon>Caerostris</taxon>
    </lineage>
</organism>
<name>A0AAV4W6V8_CAEEX</name>